<dbReference type="EMBL" id="CP003924">
    <property type="protein sequence ID" value="AGS35183.1"/>
    <property type="molecule type" value="Genomic_DNA"/>
</dbReference>
<dbReference type="Proteomes" id="UP000015388">
    <property type="component" value="Chromosome"/>
</dbReference>
<dbReference type="GO" id="GO:0003700">
    <property type="term" value="F:DNA-binding transcription factor activity"/>
    <property type="evidence" value="ECO:0007669"/>
    <property type="project" value="TreeGrafter"/>
</dbReference>
<dbReference type="OrthoDB" id="3819648at2"/>
<dbReference type="PATRIC" id="fig|1224163.3.peg.1718"/>
<reference evidence="6 7" key="1">
    <citation type="submission" date="2012-11" db="EMBL/GenBank/DDBJ databases">
        <title>The complete genome sequence of Corynebacterium maris Coryn-1 (=DSM 45190).</title>
        <authorList>
            <person name="Schaffert L."/>
            <person name="Albersmeier A."/>
            <person name="Kalinowski J."/>
            <person name="Ruckert C."/>
        </authorList>
    </citation>
    <scope>NUCLEOTIDE SEQUENCE [LARGE SCALE GENOMIC DNA]</scope>
    <source>
        <strain evidence="7">Coryn-1</strain>
    </source>
</reference>
<dbReference type="PANTHER" id="PTHR30055">
    <property type="entry name" value="HTH-TYPE TRANSCRIPTIONAL REGULATOR RUTR"/>
    <property type="match status" value="1"/>
</dbReference>
<dbReference type="SUPFAM" id="SSF48498">
    <property type="entry name" value="Tetracyclin repressor-like, C-terminal domain"/>
    <property type="match status" value="1"/>
</dbReference>
<dbReference type="InterPro" id="IPR050109">
    <property type="entry name" value="HTH-type_TetR-like_transc_reg"/>
</dbReference>
<keyword evidence="7" id="KW-1185">Reference proteome</keyword>
<dbReference type="SUPFAM" id="SSF46689">
    <property type="entry name" value="Homeodomain-like"/>
    <property type="match status" value="1"/>
</dbReference>
<evidence type="ECO:0000256" key="2">
    <source>
        <dbReference type="ARBA" id="ARBA00023125"/>
    </source>
</evidence>
<dbReference type="PRINTS" id="PR00455">
    <property type="entry name" value="HTHTETR"/>
</dbReference>
<gene>
    <name evidence="6" type="ORF">B841_08550</name>
</gene>
<dbReference type="InterPro" id="IPR001647">
    <property type="entry name" value="HTH_TetR"/>
</dbReference>
<dbReference type="STRING" id="1224163.B841_08550"/>
<dbReference type="eggNOG" id="COG1309">
    <property type="taxonomic scope" value="Bacteria"/>
</dbReference>
<sequence length="178" mass="18481">MQLNADSIINAAVEILDSYGLADMSMRRVASHLSVAPGALYWHIANKQELIGAIAEQVLAPVLAGPGADARATAGALRRALLGRRDGAELVGAALSVPASTLADRLTDVFAQSLATMNLPAEERRAGARALLHQVLGATGLEQSQLQFAEVTDVPYPGAMDPGYGVDLLLEGLAGRAT</sequence>
<evidence type="ECO:0000259" key="5">
    <source>
        <dbReference type="PROSITE" id="PS50977"/>
    </source>
</evidence>
<dbReference type="PANTHER" id="PTHR30055:SF151">
    <property type="entry name" value="TRANSCRIPTIONAL REGULATORY PROTEIN"/>
    <property type="match status" value="1"/>
</dbReference>
<dbReference type="HOGENOM" id="CLU_069543_2_2_11"/>
<keyword evidence="3" id="KW-0804">Transcription</keyword>
<dbReference type="PROSITE" id="PS50977">
    <property type="entry name" value="HTH_TETR_2"/>
    <property type="match status" value="1"/>
</dbReference>
<feature type="DNA-binding region" description="H-T-H motif" evidence="4">
    <location>
        <begin position="25"/>
        <end position="44"/>
    </location>
</feature>
<dbReference type="Gene3D" id="1.10.357.10">
    <property type="entry name" value="Tetracycline Repressor, domain 2"/>
    <property type="match status" value="1"/>
</dbReference>
<organism evidence="6 7">
    <name type="scientific">Corynebacterium maris DSM 45190</name>
    <dbReference type="NCBI Taxonomy" id="1224163"/>
    <lineage>
        <taxon>Bacteria</taxon>
        <taxon>Bacillati</taxon>
        <taxon>Actinomycetota</taxon>
        <taxon>Actinomycetes</taxon>
        <taxon>Mycobacteriales</taxon>
        <taxon>Corynebacteriaceae</taxon>
        <taxon>Corynebacterium</taxon>
    </lineage>
</organism>
<proteinExistence type="predicted"/>
<dbReference type="GO" id="GO:0000976">
    <property type="term" value="F:transcription cis-regulatory region binding"/>
    <property type="evidence" value="ECO:0007669"/>
    <property type="project" value="TreeGrafter"/>
</dbReference>
<name>S5TKE9_9CORY</name>
<evidence type="ECO:0000256" key="1">
    <source>
        <dbReference type="ARBA" id="ARBA00023015"/>
    </source>
</evidence>
<dbReference type="InterPro" id="IPR009057">
    <property type="entry name" value="Homeodomain-like_sf"/>
</dbReference>
<protein>
    <submittedName>
        <fullName evidence="6">Regulatory protein</fullName>
    </submittedName>
</protein>
<dbReference type="RefSeq" id="WP_020935116.1">
    <property type="nucleotide sequence ID" value="NC_021915.1"/>
</dbReference>
<evidence type="ECO:0000313" key="6">
    <source>
        <dbReference type="EMBL" id="AGS35183.1"/>
    </source>
</evidence>
<feature type="domain" description="HTH tetR-type" evidence="5">
    <location>
        <begin position="2"/>
        <end position="62"/>
    </location>
</feature>
<evidence type="ECO:0000313" key="7">
    <source>
        <dbReference type="Proteomes" id="UP000015388"/>
    </source>
</evidence>
<dbReference type="Pfam" id="PF00440">
    <property type="entry name" value="TetR_N"/>
    <property type="match status" value="1"/>
</dbReference>
<accession>S5TKE9</accession>
<evidence type="ECO:0000256" key="3">
    <source>
        <dbReference type="ARBA" id="ARBA00023163"/>
    </source>
</evidence>
<evidence type="ECO:0000256" key="4">
    <source>
        <dbReference type="PROSITE-ProRule" id="PRU00335"/>
    </source>
</evidence>
<dbReference type="InterPro" id="IPR036271">
    <property type="entry name" value="Tet_transcr_reg_TetR-rel_C_sf"/>
</dbReference>
<dbReference type="Gene3D" id="1.10.10.60">
    <property type="entry name" value="Homeodomain-like"/>
    <property type="match status" value="1"/>
</dbReference>
<dbReference type="AlphaFoldDB" id="S5TKE9"/>
<keyword evidence="1" id="KW-0805">Transcription regulation</keyword>
<dbReference type="KEGG" id="cmd:B841_08550"/>
<keyword evidence="2 4" id="KW-0238">DNA-binding</keyword>